<feature type="region of interest" description="Disordered" evidence="1">
    <location>
        <begin position="45"/>
        <end position="68"/>
    </location>
</feature>
<sequence length="136" mass="13116">MPPVPEVPPRYDSVEPSRVAGASWPAVGRLPGAVALLAGDAVAGLEGAGAGEPEGAAPVLAEGDGDAEGRGVGVPVGVGAVVVGFVAASPGRGTGTGATVRVAREPFSSSGPPRRYVPAATAATATVPATTVPMPW</sequence>
<proteinExistence type="predicted"/>
<reference evidence="2" key="1">
    <citation type="submission" date="2004-07" db="EMBL/GenBank/DDBJ databases">
        <title>Cloning and characterization of a neomycin biosynthetic gene cluster from Streptomyces fradiae, ATCC 10745.</title>
        <authorList>
            <person name="Subba B."/>
            <person name="Kharel M.K."/>
            <person name="Sthapit B."/>
            <person name="Liou K."/>
            <person name="Lee H.C."/>
            <person name="Woo J.S."/>
            <person name="Sohng J.K."/>
        </authorList>
    </citation>
    <scope>NUCLEOTIDE SEQUENCE</scope>
    <source>
        <strain evidence="2">ATCC 10745</strain>
    </source>
</reference>
<protein>
    <submittedName>
        <fullName evidence="2">Uncharacterized protein</fullName>
    </submittedName>
</protein>
<name>Q4A4A2_STRFR</name>
<organism evidence="2">
    <name type="scientific">Streptomyces fradiae</name>
    <name type="common">Streptomyces roseoflavus</name>
    <dbReference type="NCBI Taxonomy" id="1906"/>
    <lineage>
        <taxon>Bacteria</taxon>
        <taxon>Bacillati</taxon>
        <taxon>Actinomycetota</taxon>
        <taxon>Actinomycetes</taxon>
        <taxon>Kitasatosporales</taxon>
        <taxon>Streptomycetaceae</taxon>
        <taxon>Streptomyces</taxon>
    </lineage>
</organism>
<feature type="compositionally biased region" description="Low complexity" evidence="1">
    <location>
        <begin position="53"/>
        <end position="62"/>
    </location>
</feature>
<dbReference type="AlphaFoldDB" id="Q4A4A2"/>
<evidence type="ECO:0000256" key="1">
    <source>
        <dbReference type="SAM" id="MobiDB-lite"/>
    </source>
</evidence>
<evidence type="ECO:0000313" key="2">
    <source>
        <dbReference type="EMBL" id="CAH05119.1"/>
    </source>
</evidence>
<dbReference type="EMBL" id="AJ786317">
    <property type="protein sequence ID" value="CAH05119.1"/>
    <property type="molecule type" value="Genomic_DNA"/>
</dbReference>
<accession>Q4A4A2</accession>